<dbReference type="Proteomes" id="UP000198718">
    <property type="component" value="Unassembled WGS sequence"/>
</dbReference>
<reference evidence="4 5" key="1">
    <citation type="submission" date="2016-10" db="EMBL/GenBank/DDBJ databases">
        <authorList>
            <person name="de Groot N.N."/>
        </authorList>
    </citation>
    <scope>NUCLEOTIDE SEQUENCE [LARGE SCALE GENOMIC DNA]</scope>
    <source>
        <strain evidence="4 5">DSM 18346</strain>
    </source>
</reference>
<evidence type="ECO:0000313" key="5">
    <source>
        <dbReference type="Proteomes" id="UP000198718"/>
    </source>
</evidence>
<proteinExistence type="predicted"/>
<sequence>MAKNILTEENFEKLERVIEEYKGQRGALMPVLQEGQRIFGCLPLEVQ</sequence>
<dbReference type="GO" id="GO:0046872">
    <property type="term" value="F:metal ion binding"/>
    <property type="evidence" value="ECO:0007669"/>
    <property type="project" value="UniProtKB-KW"/>
</dbReference>
<feature type="non-terminal residue" evidence="4">
    <location>
        <position position="47"/>
    </location>
</feature>
<dbReference type="GO" id="GO:0051536">
    <property type="term" value="F:iron-sulfur cluster binding"/>
    <property type="evidence" value="ECO:0007669"/>
    <property type="project" value="UniProtKB-KW"/>
</dbReference>
<dbReference type="InterPro" id="IPR036249">
    <property type="entry name" value="Thioredoxin-like_sf"/>
</dbReference>
<name>A0A1G9J9G2_9FIRM</name>
<keyword evidence="5" id="KW-1185">Reference proteome</keyword>
<keyword evidence="2" id="KW-0408">Iron</keyword>
<dbReference type="InterPro" id="IPR041921">
    <property type="entry name" value="NuoE_N"/>
</dbReference>
<gene>
    <name evidence="4" type="ORF">SAMN05660472_03034</name>
</gene>
<evidence type="ECO:0000313" key="4">
    <source>
        <dbReference type="EMBL" id="SDL33853.1"/>
    </source>
</evidence>
<dbReference type="Gene3D" id="1.10.10.1590">
    <property type="entry name" value="NADH-quinone oxidoreductase subunit E"/>
    <property type="match status" value="1"/>
</dbReference>
<dbReference type="SUPFAM" id="SSF52833">
    <property type="entry name" value="Thioredoxin-like"/>
    <property type="match status" value="1"/>
</dbReference>
<evidence type="ECO:0000256" key="2">
    <source>
        <dbReference type="ARBA" id="ARBA00023004"/>
    </source>
</evidence>
<dbReference type="AlphaFoldDB" id="A0A1G9J9G2"/>
<organism evidence="4 5">
    <name type="scientific">Natronincola ferrireducens</name>
    <dbReference type="NCBI Taxonomy" id="393762"/>
    <lineage>
        <taxon>Bacteria</taxon>
        <taxon>Bacillati</taxon>
        <taxon>Bacillota</taxon>
        <taxon>Clostridia</taxon>
        <taxon>Peptostreptococcales</taxon>
        <taxon>Natronincolaceae</taxon>
        <taxon>Natronincola</taxon>
    </lineage>
</organism>
<dbReference type="STRING" id="393762.SAMN05660472_03034"/>
<evidence type="ECO:0000256" key="3">
    <source>
        <dbReference type="ARBA" id="ARBA00023014"/>
    </source>
</evidence>
<evidence type="ECO:0000256" key="1">
    <source>
        <dbReference type="ARBA" id="ARBA00022723"/>
    </source>
</evidence>
<keyword evidence="3" id="KW-0411">Iron-sulfur</keyword>
<protein>
    <submittedName>
        <fullName evidence="4">Uncharacterized protein</fullName>
    </submittedName>
</protein>
<keyword evidence="1" id="KW-0479">Metal-binding</keyword>
<dbReference type="EMBL" id="FNFP01000019">
    <property type="protein sequence ID" value="SDL33853.1"/>
    <property type="molecule type" value="Genomic_DNA"/>
</dbReference>
<accession>A0A1G9J9G2</accession>